<proteinExistence type="predicted"/>
<dbReference type="EMBL" id="CM029038">
    <property type="protein sequence ID" value="KAG2649516.1"/>
    <property type="molecule type" value="Genomic_DNA"/>
</dbReference>
<gene>
    <name evidence="2" type="ORF">PVAP13_1NG114271</name>
</gene>
<dbReference type="AlphaFoldDB" id="A0A8T0WV10"/>
<organism evidence="2 3">
    <name type="scientific">Panicum virgatum</name>
    <name type="common">Blackwell switchgrass</name>
    <dbReference type="NCBI Taxonomy" id="38727"/>
    <lineage>
        <taxon>Eukaryota</taxon>
        <taxon>Viridiplantae</taxon>
        <taxon>Streptophyta</taxon>
        <taxon>Embryophyta</taxon>
        <taxon>Tracheophyta</taxon>
        <taxon>Spermatophyta</taxon>
        <taxon>Magnoliopsida</taxon>
        <taxon>Liliopsida</taxon>
        <taxon>Poales</taxon>
        <taxon>Poaceae</taxon>
        <taxon>PACMAD clade</taxon>
        <taxon>Panicoideae</taxon>
        <taxon>Panicodae</taxon>
        <taxon>Paniceae</taxon>
        <taxon>Panicinae</taxon>
        <taxon>Panicum</taxon>
        <taxon>Panicum sect. Hiantes</taxon>
    </lineage>
</organism>
<evidence type="ECO:0000256" key="1">
    <source>
        <dbReference type="SAM" id="MobiDB-lite"/>
    </source>
</evidence>
<accession>A0A8T0WV10</accession>
<reference evidence="2" key="1">
    <citation type="submission" date="2020-05" db="EMBL/GenBank/DDBJ databases">
        <title>WGS assembly of Panicum virgatum.</title>
        <authorList>
            <person name="Lovell J.T."/>
            <person name="Jenkins J."/>
            <person name="Shu S."/>
            <person name="Juenger T.E."/>
            <person name="Schmutz J."/>
        </authorList>
    </citation>
    <scope>NUCLEOTIDE SEQUENCE</scope>
    <source>
        <strain evidence="2">AP13</strain>
    </source>
</reference>
<feature type="region of interest" description="Disordered" evidence="1">
    <location>
        <begin position="29"/>
        <end position="81"/>
    </location>
</feature>
<name>A0A8T0WV10_PANVG</name>
<keyword evidence="3" id="KW-1185">Reference proteome</keyword>
<feature type="region of interest" description="Disordered" evidence="1">
    <location>
        <begin position="198"/>
        <end position="217"/>
    </location>
</feature>
<feature type="compositionally biased region" description="Low complexity" evidence="1">
    <location>
        <begin position="34"/>
        <end position="62"/>
    </location>
</feature>
<evidence type="ECO:0000313" key="2">
    <source>
        <dbReference type="EMBL" id="KAG2649516.1"/>
    </source>
</evidence>
<dbReference type="Proteomes" id="UP000823388">
    <property type="component" value="Chromosome 1N"/>
</dbReference>
<protein>
    <submittedName>
        <fullName evidence="2">Uncharacterized protein</fullName>
    </submittedName>
</protein>
<sequence length="217" mass="22664">MLSSSFSISHRCSGNLTCSGNFLLTRPEKDEVGSSRSSIASPLILPSPHPRTAAARPLHHALPPSPPVLRPAPPLPSVRRGGAQQRFLARPASNGGPTSPAARRVELGPDWCLPGCCSWRHGRRKSPAAAAAGSAVLLLPATPCSSGRASCSDRHSPAADLELELHGLLPLSSSLCSTAPLGVPPCRAPSPRFLAAPRLARPRRDGARARLPTAGRH</sequence>
<comment type="caution">
    <text evidence="2">The sequence shown here is derived from an EMBL/GenBank/DDBJ whole genome shotgun (WGS) entry which is preliminary data.</text>
</comment>
<evidence type="ECO:0000313" key="3">
    <source>
        <dbReference type="Proteomes" id="UP000823388"/>
    </source>
</evidence>
<feature type="compositionally biased region" description="Pro residues" evidence="1">
    <location>
        <begin position="63"/>
        <end position="76"/>
    </location>
</feature>